<reference evidence="10 11" key="1">
    <citation type="submission" date="2019-02" db="EMBL/GenBank/DDBJ databases">
        <title>Draft genome sequences of novel Actinobacteria.</title>
        <authorList>
            <person name="Sahin N."/>
            <person name="Ay H."/>
            <person name="Saygin H."/>
        </authorList>
    </citation>
    <scope>NUCLEOTIDE SEQUENCE [LARGE SCALE GENOMIC DNA]</scope>
    <source>
        <strain evidence="10 11">8K307</strain>
    </source>
</reference>
<dbReference type="PANTHER" id="PTHR43675">
    <property type="entry name" value="ARSENITE METHYLTRANSFERASE"/>
    <property type="match status" value="1"/>
</dbReference>
<dbReference type="GO" id="GO:0030791">
    <property type="term" value="F:arsenite methyltransferase activity"/>
    <property type="evidence" value="ECO:0007669"/>
    <property type="project" value="UniProtKB-EC"/>
</dbReference>
<sequence>MSTMLTVDPGQLRASVTEKYAELARHPAGGFHFHTGRRLARLLDYDAALVESLPDRAVESFAGVANPFSLGPLGQGEHVVDIGSGGGFDTFVAACLVGADGHVVGVDMTPAMLAKSRETARLMAFGQVEFREGLAEGLPVADGWADVVISNGVFNLVADKTLALAEAFRILRPGGRLRIADIALGRPVPAAAACSIDLWTDCIAGGLSVDDWRGLLTTAGFADIRVGPAVDTFGGAPGERNARRYEVFGYPFAARKPG</sequence>
<dbReference type="AlphaFoldDB" id="A0A4R5AKE9"/>
<evidence type="ECO:0000256" key="6">
    <source>
        <dbReference type="ARBA" id="ARBA00047941"/>
    </source>
</evidence>
<keyword evidence="11" id="KW-1185">Reference proteome</keyword>
<dbReference type="CDD" id="cd02440">
    <property type="entry name" value="AdoMet_MTases"/>
    <property type="match status" value="1"/>
</dbReference>
<dbReference type="InterPro" id="IPR029063">
    <property type="entry name" value="SAM-dependent_MTases_sf"/>
</dbReference>
<dbReference type="EMBL" id="SMLB01000004">
    <property type="protein sequence ID" value="TDD72026.1"/>
    <property type="molecule type" value="Genomic_DNA"/>
</dbReference>
<dbReference type="PANTHER" id="PTHR43675:SF8">
    <property type="entry name" value="ARSENITE METHYLTRANSFERASE"/>
    <property type="match status" value="1"/>
</dbReference>
<evidence type="ECO:0000259" key="9">
    <source>
        <dbReference type="Pfam" id="PF13847"/>
    </source>
</evidence>
<dbReference type="OrthoDB" id="9805171at2"/>
<evidence type="ECO:0000313" key="10">
    <source>
        <dbReference type="EMBL" id="TDD72026.1"/>
    </source>
</evidence>
<evidence type="ECO:0000256" key="7">
    <source>
        <dbReference type="ARBA" id="ARBA00047943"/>
    </source>
</evidence>
<comment type="catalytic activity">
    <reaction evidence="7">
        <text>arsenic triglutathione + 2 [thioredoxin]-dithiol + 2 S-adenosyl-L-methionine + H2O = dimethylarsinous acid + 2 [thioredoxin]-disulfide + 3 glutathione + 2 S-adenosyl-L-homocysteine + 2 H(+)</text>
        <dbReference type="Rhea" id="RHEA:69464"/>
        <dbReference type="Rhea" id="RHEA-COMP:10698"/>
        <dbReference type="Rhea" id="RHEA-COMP:10700"/>
        <dbReference type="ChEBI" id="CHEBI:15377"/>
        <dbReference type="ChEBI" id="CHEBI:15378"/>
        <dbReference type="ChEBI" id="CHEBI:23808"/>
        <dbReference type="ChEBI" id="CHEBI:29950"/>
        <dbReference type="ChEBI" id="CHEBI:50058"/>
        <dbReference type="ChEBI" id="CHEBI:57856"/>
        <dbReference type="ChEBI" id="CHEBI:57925"/>
        <dbReference type="ChEBI" id="CHEBI:59789"/>
        <dbReference type="ChEBI" id="CHEBI:183640"/>
        <dbReference type="EC" id="2.1.1.137"/>
    </reaction>
</comment>
<evidence type="ECO:0000256" key="1">
    <source>
        <dbReference type="ARBA" id="ARBA00022679"/>
    </source>
</evidence>
<dbReference type="SUPFAM" id="SSF53335">
    <property type="entry name" value="S-adenosyl-L-methionine-dependent methyltransferases"/>
    <property type="match status" value="1"/>
</dbReference>
<keyword evidence="10" id="KW-0489">Methyltransferase</keyword>
<evidence type="ECO:0000256" key="2">
    <source>
        <dbReference type="ARBA" id="ARBA00022691"/>
    </source>
</evidence>
<comment type="catalytic activity">
    <reaction evidence="8">
        <text>arsenic triglutathione + 3 [thioredoxin]-dithiol + 3 S-adenosyl-L-methionine = trimethylarsine + 3 [thioredoxin]-disulfide + 3 glutathione + 3 S-adenosyl-L-homocysteine + 3 H(+)</text>
        <dbReference type="Rhea" id="RHEA:69432"/>
        <dbReference type="Rhea" id="RHEA-COMP:10698"/>
        <dbReference type="Rhea" id="RHEA-COMP:10700"/>
        <dbReference type="ChEBI" id="CHEBI:15378"/>
        <dbReference type="ChEBI" id="CHEBI:27130"/>
        <dbReference type="ChEBI" id="CHEBI:29950"/>
        <dbReference type="ChEBI" id="CHEBI:50058"/>
        <dbReference type="ChEBI" id="CHEBI:57856"/>
        <dbReference type="ChEBI" id="CHEBI:57925"/>
        <dbReference type="ChEBI" id="CHEBI:59789"/>
        <dbReference type="ChEBI" id="CHEBI:183640"/>
        <dbReference type="EC" id="2.1.1.137"/>
    </reaction>
</comment>
<comment type="similarity">
    <text evidence="3">Belongs to the methyltransferase superfamily. Arsenite methyltransferase family.</text>
</comment>
<accession>A0A4R5AKE9</accession>
<evidence type="ECO:0000313" key="11">
    <source>
        <dbReference type="Proteomes" id="UP000295217"/>
    </source>
</evidence>
<dbReference type="GO" id="GO:0032259">
    <property type="term" value="P:methylation"/>
    <property type="evidence" value="ECO:0007669"/>
    <property type="project" value="UniProtKB-KW"/>
</dbReference>
<keyword evidence="1 10" id="KW-0808">Transferase</keyword>
<dbReference type="Proteomes" id="UP000295217">
    <property type="component" value="Unassembled WGS sequence"/>
</dbReference>
<protein>
    <recommendedName>
        <fullName evidence="5">Arsenite methyltransferase</fullName>
        <ecNumber evidence="4">2.1.1.137</ecNumber>
    </recommendedName>
</protein>
<keyword evidence="2" id="KW-0949">S-adenosyl-L-methionine</keyword>
<dbReference type="Gene3D" id="3.40.50.150">
    <property type="entry name" value="Vaccinia Virus protein VP39"/>
    <property type="match status" value="1"/>
</dbReference>
<dbReference type="InterPro" id="IPR026669">
    <property type="entry name" value="Arsenite_MeTrfase-like"/>
</dbReference>
<proteinExistence type="inferred from homology"/>
<evidence type="ECO:0000256" key="5">
    <source>
        <dbReference type="ARBA" id="ARBA00034545"/>
    </source>
</evidence>
<comment type="catalytic activity">
    <reaction evidence="6">
        <text>arsenic triglutathione + [thioredoxin]-dithiol + S-adenosyl-L-methionine + 2 H2O = methylarsonous acid + [thioredoxin]-disulfide + 3 glutathione + S-adenosyl-L-homocysteine + H(+)</text>
        <dbReference type="Rhea" id="RHEA:69460"/>
        <dbReference type="Rhea" id="RHEA-COMP:10698"/>
        <dbReference type="Rhea" id="RHEA-COMP:10700"/>
        <dbReference type="ChEBI" id="CHEBI:15377"/>
        <dbReference type="ChEBI" id="CHEBI:15378"/>
        <dbReference type="ChEBI" id="CHEBI:17826"/>
        <dbReference type="ChEBI" id="CHEBI:29950"/>
        <dbReference type="ChEBI" id="CHEBI:50058"/>
        <dbReference type="ChEBI" id="CHEBI:57856"/>
        <dbReference type="ChEBI" id="CHEBI:57925"/>
        <dbReference type="ChEBI" id="CHEBI:59789"/>
        <dbReference type="ChEBI" id="CHEBI:183640"/>
        <dbReference type="EC" id="2.1.1.137"/>
    </reaction>
</comment>
<evidence type="ECO:0000256" key="8">
    <source>
        <dbReference type="ARBA" id="ARBA00048428"/>
    </source>
</evidence>
<feature type="domain" description="Methyltransferase" evidence="9">
    <location>
        <begin position="75"/>
        <end position="219"/>
    </location>
</feature>
<evidence type="ECO:0000256" key="4">
    <source>
        <dbReference type="ARBA" id="ARBA00034521"/>
    </source>
</evidence>
<organism evidence="10 11">
    <name type="scientific">Jiangella aurantiaca</name>
    <dbReference type="NCBI Taxonomy" id="2530373"/>
    <lineage>
        <taxon>Bacteria</taxon>
        <taxon>Bacillati</taxon>
        <taxon>Actinomycetota</taxon>
        <taxon>Actinomycetes</taxon>
        <taxon>Jiangellales</taxon>
        <taxon>Jiangellaceae</taxon>
        <taxon>Jiangella</taxon>
    </lineage>
</organism>
<gene>
    <name evidence="10" type="ORF">E1262_04755</name>
</gene>
<name>A0A4R5AKE9_9ACTN</name>
<dbReference type="Pfam" id="PF13847">
    <property type="entry name" value="Methyltransf_31"/>
    <property type="match status" value="1"/>
</dbReference>
<dbReference type="InterPro" id="IPR025714">
    <property type="entry name" value="Methyltranfer_dom"/>
</dbReference>
<dbReference type="RefSeq" id="WP_132101865.1">
    <property type="nucleotide sequence ID" value="NZ_SMLB01000004.1"/>
</dbReference>
<comment type="caution">
    <text evidence="10">The sequence shown here is derived from an EMBL/GenBank/DDBJ whole genome shotgun (WGS) entry which is preliminary data.</text>
</comment>
<evidence type="ECO:0000256" key="3">
    <source>
        <dbReference type="ARBA" id="ARBA00034487"/>
    </source>
</evidence>
<dbReference type="EC" id="2.1.1.137" evidence="4"/>